<evidence type="ECO:0000256" key="2">
    <source>
        <dbReference type="ARBA" id="ARBA00022448"/>
    </source>
</evidence>
<organism evidence="7 8">
    <name type="scientific">Halomonas heilongjiangensis</name>
    <dbReference type="NCBI Taxonomy" id="1387883"/>
    <lineage>
        <taxon>Bacteria</taxon>
        <taxon>Pseudomonadati</taxon>
        <taxon>Pseudomonadota</taxon>
        <taxon>Gammaproteobacteria</taxon>
        <taxon>Oceanospirillales</taxon>
        <taxon>Halomonadaceae</taxon>
        <taxon>Halomonas</taxon>
    </lineage>
</organism>
<evidence type="ECO:0000256" key="6">
    <source>
        <dbReference type="ARBA" id="ARBA00040494"/>
    </source>
</evidence>
<gene>
    <name evidence="7" type="ORF">C1H66_08550</name>
</gene>
<keyword evidence="2" id="KW-0813">Transport</keyword>
<keyword evidence="4" id="KW-0653">Protein transport</keyword>
<dbReference type="NCBIfam" id="TIGR02499">
    <property type="entry name" value="HrpE_YscL_not"/>
    <property type="match status" value="1"/>
</dbReference>
<reference evidence="7 8" key="1">
    <citation type="submission" date="2018-01" db="EMBL/GenBank/DDBJ databases">
        <title>Halomonas endophytica sp. nov., isolated from storage liquid in the stems of Populus euphratica.</title>
        <authorList>
            <person name="Chen C."/>
        </authorList>
    </citation>
    <scope>NUCLEOTIDE SEQUENCE [LARGE SCALE GENOMIC DNA]</scope>
    <source>
        <strain evidence="7 8">DSM 26881</strain>
    </source>
</reference>
<protein>
    <recommendedName>
        <fullName evidence="6">Type 3 secretion system stator protein</fullName>
    </recommendedName>
</protein>
<dbReference type="Pfam" id="PF06635">
    <property type="entry name" value="T3SS_SCTL"/>
    <property type="match status" value="1"/>
</dbReference>
<dbReference type="PANTHER" id="PTHR34982:SF4">
    <property type="entry name" value="TYPE 3 SECRETION SYSTEM STATOR PROTEIN"/>
    <property type="match status" value="1"/>
</dbReference>
<dbReference type="InterPro" id="IPR012842">
    <property type="entry name" value="T3SS_SctL/SctL2"/>
</dbReference>
<dbReference type="InterPro" id="IPR051472">
    <property type="entry name" value="T3SS_Stator/FliH"/>
</dbReference>
<keyword evidence="3" id="KW-0963">Cytoplasm</keyword>
<dbReference type="PANTHER" id="PTHR34982">
    <property type="entry name" value="YOP PROTEINS TRANSLOCATION PROTEIN L"/>
    <property type="match status" value="1"/>
</dbReference>
<evidence type="ECO:0000256" key="4">
    <source>
        <dbReference type="ARBA" id="ARBA00022927"/>
    </source>
</evidence>
<sequence length="198" mass="21830">MNELPTRPSKTILRNGEAQAWIDGYAFLERARARASEIDAETRRTTATAYADGFEEGRREGEAQAAELLAQTTQRVTRYLGGLDRSMAELCLQMVRRILGEFDDAELIGRCVRQALCEYRHDMNVTVRVAPERVADVEALLAAVPGAPDGPAYRVEGDAQLGPGQCLLVSPVAVVDVGLDSQLTTLRRALMTRTEPRR</sequence>
<dbReference type="InterPro" id="IPR010586">
    <property type="entry name" value="T3SS_stator_protein"/>
</dbReference>
<name>A0A2N7TPL1_9GAMM</name>
<dbReference type="Proteomes" id="UP000235346">
    <property type="component" value="Unassembled WGS sequence"/>
</dbReference>
<evidence type="ECO:0000256" key="5">
    <source>
        <dbReference type="ARBA" id="ARBA00024335"/>
    </source>
</evidence>
<dbReference type="OrthoDB" id="6859370at2"/>
<comment type="similarity">
    <text evidence="5">Belongs to the SctL stator family.</text>
</comment>
<evidence type="ECO:0000313" key="7">
    <source>
        <dbReference type="EMBL" id="PMR70127.1"/>
    </source>
</evidence>
<comment type="caution">
    <text evidence="7">The sequence shown here is derived from an EMBL/GenBank/DDBJ whole genome shotgun (WGS) entry which is preliminary data.</text>
</comment>
<dbReference type="EMBL" id="PNRE01000036">
    <property type="protein sequence ID" value="PMR70127.1"/>
    <property type="molecule type" value="Genomic_DNA"/>
</dbReference>
<evidence type="ECO:0000256" key="3">
    <source>
        <dbReference type="ARBA" id="ARBA00022490"/>
    </source>
</evidence>
<dbReference type="RefSeq" id="WP_102627466.1">
    <property type="nucleotide sequence ID" value="NZ_PDOH01000001.1"/>
</dbReference>
<dbReference type="AlphaFoldDB" id="A0A2N7TPL1"/>
<accession>A0A2N7TPL1</accession>
<comment type="subcellular location">
    <subcellularLocation>
        <location evidence="1">Cytoplasm</location>
    </subcellularLocation>
</comment>
<proteinExistence type="inferred from homology"/>
<keyword evidence="8" id="KW-1185">Reference proteome</keyword>
<dbReference type="GO" id="GO:0030254">
    <property type="term" value="P:protein secretion by the type III secretion system"/>
    <property type="evidence" value="ECO:0007669"/>
    <property type="project" value="InterPro"/>
</dbReference>
<evidence type="ECO:0000313" key="8">
    <source>
        <dbReference type="Proteomes" id="UP000235346"/>
    </source>
</evidence>
<dbReference type="GO" id="GO:0005829">
    <property type="term" value="C:cytosol"/>
    <property type="evidence" value="ECO:0007669"/>
    <property type="project" value="TreeGrafter"/>
</dbReference>
<evidence type="ECO:0000256" key="1">
    <source>
        <dbReference type="ARBA" id="ARBA00004496"/>
    </source>
</evidence>